<keyword evidence="3" id="KW-0547">Nucleotide-binding</keyword>
<dbReference type="Gene3D" id="3.40.50.300">
    <property type="entry name" value="P-loop containing nucleotide triphosphate hydrolases"/>
    <property type="match status" value="1"/>
</dbReference>
<dbReference type="InterPro" id="IPR003439">
    <property type="entry name" value="ABC_transporter-like_ATP-bd"/>
</dbReference>
<dbReference type="PANTHER" id="PTHR42711:SF5">
    <property type="entry name" value="ABC TRANSPORTER ATP-BINDING PROTEIN NATA"/>
    <property type="match status" value="1"/>
</dbReference>
<dbReference type="PANTHER" id="PTHR42711">
    <property type="entry name" value="ABC TRANSPORTER ATP-BINDING PROTEIN"/>
    <property type="match status" value="1"/>
</dbReference>
<evidence type="ECO:0000256" key="4">
    <source>
        <dbReference type="ARBA" id="ARBA00022840"/>
    </source>
</evidence>
<accession>X1RFB9</accession>
<dbReference type="GO" id="GO:0005524">
    <property type="term" value="F:ATP binding"/>
    <property type="evidence" value="ECO:0007669"/>
    <property type="project" value="UniProtKB-KW"/>
</dbReference>
<reference evidence="6" key="1">
    <citation type="journal article" date="2014" name="Front. Microbiol.">
        <title>High frequency of phylogenetically diverse reductive dehalogenase-homologous genes in deep subseafloor sedimentary metagenomes.</title>
        <authorList>
            <person name="Kawai M."/>
            <person name="Futagami T."/>
            <person name="Toyoda A."/>
            <person name="Takaki Y."/>
            <person name="Nishi S."/>
            <person name="Hori S."/>
            <person name="Arai W."/>
            <person name="Tsubouchi T."/>
            <person name="Morono Y."/>
            <person name="Uchiyama I."/>
            <person name="Ito T."/>
            <person name="Fujiyama A."/>
            <person name="Inagaki F."/>
            <person name="Takami H."/>
        </authorList>
    </citation>
    <scope>NUCLEOTIDE SEQUENCE</scope>
    <source>
        <strain evidence="6">Expedition CK06-06</strain>
    </source>
</reference>
<organism evidence="6">
    <name type="scientific">marine sediment metagenome</name>
    <dbReference type="NCBI Taxonomy" id="412755"/>
    <lineage>
        <taxon>unclassified sequences</taxon>
        <taxon>metagenomes</taxon>
        <taxon>ecological metagenomes</taxon>
    </lineage>
</organism>
<gene>
    <name evidence="6" type="ORF">S12H4_07868</name>
</gene>
<name>X1RFB9_9ZZZZ</name>
<evidence type="ECO:0000256" key="3">
    <source>
        <dbReference type="ARBA" id="ARBA00022741"/>
    </source>
</evidence>
<proteinExistence type="inferred from homology"/>
<keyword evidence="2" id="KW-0813">Transport</keyword>
<dbReference type="GO" id="GO:0016887">
    <property type="term" value="F:ATP hydrolysis activity"/>
    <property type="evidence" value="ECO:0007669"/>
    <property type="project" value="InterPro"/>
</dbReference>
<protein>
    <recommendedName>
        <fullName evidence="5">ABC transporter domain-containing protein</fullName>
    </recommendedName>
</protein>
<evidence type="ECO:0000313" key="6">
    <source>
        <dbReference type="EMBL" id="GAI61845.1"/>
    </source>
</evidence>
<evidence type="ECO:0000259" key="5">
    <source>
        <dbReference type="Pfam" id="PF00005"/>
    </source>
</evidence>
<dbReference type="InterPro" id="IPR050763">
    <property type="entry name" value="ABC_transporter_ATP-binding"/>
</dbReference>
<dbReference type="SUPFAM" id="SSF52540">
    <property type="entry name" value="P-loop containing nucleoside triphosphate hydrolases"/>
    <property type="match status" value="1"/>
</dbReference>
<dbReference type="Pfam" id="PF00005">
    <property type="entry name" value="ABC_tran"/>
    <property type="match status" value="1"/>
</dbReference>
<evidence type="ECO:0000256" key="2">
    <source>
        <dbReference type="ARBA" id="ARBA00022448"/>
    </source>
</evidence>
<comment type="similarity">
    <text evidence="1">Belongs to the ABC transporter superfamily.</text>
</comment>
<evidence type="ECO:0000256" key="1">
    <source>
        <dbReference type="ARBA" id="ARBA00005417"/>
    </source>
</evidence>
<sequence length="146" mass="16557">RGLKFLQYMGRLSGLSKKEAQDNAKRLLKEVDLQKWESTKIRRYSAGMKQRIAFAQSLLNNPQIIFLDEPTKGLDPLERQKVLNKIKKIEEQGKTVFLSSHILVEIEKVAGCIAIISNGKLLFQGMIEEIKKKGGLSSVYRKVLIG</sequence>
<dbReference type="EMBL" id="BARW01002970">
    <property type="protein sequence ID" value="GAI61845.1"/>
    <property type="molecule type" value="Genomic_DNA"/>
</dbReference>
<dbReference type="AlphaFoldDB" id="X1RFB9"/>
<feature type="domain" description="ABC transporter" evidence="5">
    <location>
        <begin position="19"/>
        <end position="71"/>
    </location>
</feature>
<feature type="non-terminal residue" evidence="6">
    <location>
        <position position="1"/>
    </location>
</feature>
<dbReference type="InterPro" id="IPR027417">
    <property type="entry name" value="P-loop_NTPase"/>
</dbReference>
<comment type="caution">
    <text evidence="6">The sequence shown here is derived from an EMBL/GenBank/DDBJ whole genome shotgun (WGS) entry which is preliminary data.</text>
</comment>
<keyword evidence="4" id="KW-0067">ATP-binding</keyword>